<dbReference type="PANTHER" id="PTHR36439">
    <property type="entry name" value="BLL4334 PROTEIN"/>
    <property type="match status" value="1"/>
</dbReference>
<dbReference type="EMBL" id="CP015970">
    <property type="protein sequence ID" value="AOZ46998.1"/>
    <property type="molecule type" value="Genomic_DNA"/>
</dbReference>
<dbReference type="Proteomes" id="UP000178666">
    <property type="component" value="Chromosome"/>
</dbReference>
<evidence type="ECO:0000313" key="2">
    <source>
        <dbReference type="EMBL" id="AOZ46998.1"/>
    </source>
</evidence>
<name>A0AAC8YF36_9ACTN</name>
<keyword evidence="4" id="KW-1185">Reference proteome</keyword>
<dbReference type="Gene3D" id="3.30.70.1280">
    <property type="entry name" value="SP0830-like domains"/>
    <property type="match status" value="1"/>
</dbReference>
<dbReference type="AlphaFoldDB" id="A0AAC8YF36"/>
<dbReference type="PIRSF" id="PIRSF008502">
    <property type="entry name" value="UCP008502"/>
    <property type="match status" value="1"/>
</dbReference>
<protein>
    <recommendedName>
        <fullName evidence="5">DUF1697 domain-containing protein</fullName>
    </recommendedName>
</protein>
<evidence type="ECO:0000313" key="1">
    <source>
        <dbReference type="EMBL" id="AMS05528.1"/>
    </source>
</evidence>
<dbReference type="EMBL" id="CP014352">
    <property type="protein sequence ID" value="AMS05528.1"/>
    <property type="molecule type" value="Genomic_DNA"/>
</dbReference>
<gene>
    <name evidence="2" type="ORF">A8L58_10240</name>
    <name evidence="1" type="ORF">AXH35_08800</name>
</gene>
<evidence type="ECO:0000313" key="4">
    <source>
        <dbReference type="Proteomes" id="UP000178666"/>
    </source>
</evidence>
<sequence length="182" mass="19998">MRYAALLRGVNVGGHGRLPMAELRTLLEGLGYRDVATYLQSGQAVLATEEPDEDAVAARIRDALTKHLGAEIDVMVRGHDYLRAVLDDCPFPAGQGPGTQFHVAYASAALDPSRFEAIDPTAFEPERFALGDRHIYFWLPDGIGRSKLATKAVGRRILGQDTWVTVRNWNTAVKLADLTTEH</sequence>
<reference evidence="2 4" key="1">
    <citation type="journal article" date="2016" name="Plant Dis.">
        <title>Improved production of propionic acid using genome shuffling.</title>
        <authorList>
            <person name="Luna-Flores C.H."/>
            <person name="Palfreyman R.W."/>
            <person name="Kromer J.O."/>
            <person name="Nielsen L.K."/>
            <person name="Marcellin E."/>
        </authorList>
    </citation>
    <scope>NUCLEOTIDE SEQUENCE [LARGE SCALE GENOMIC DNA]</scope>
    <source>
        <strain evidence="2 4">F3E8</strain>
    </source>
</reference>
<dbReference type="RefSeq" id="WP_062819610.1">
    <property type="nucleotide sequence ID" value="NZ_CP014352.1"/>
</dbReference>
<dbReference type="Proteomes" id="UP000075221">
    <property type="component" value="Chromosome"/>
</dbReference>
<organism evidence="1 3">
    <name type="scientific">Acidipropionibacterium acidipropionici</name>
    <dbReference type="NCBI Taxonomy" id="1748"/>
    <lineage>
        <taxon>Bacteria</taxon>
        <taxon>Bacillati</taxon>
        <taxon>Actinomycetota</taxon>
        <taxon>Actinomycetes</taxon>
        <taxon>Propionibacteriales</taxon>
        <taxon>Propionibacteriaceae</taxon>
        <taxon>Acidipropionibacterium</taxon>
    </lineage>
</organism>
<proteinExistence type="predicted"/>
<evidence type="ECO:0008006" key="5">
    <source>
        <dbReference type="Google" id="ProtNLM"/>
    </source>
</evidence>
<dbReference type="PANTHER" id="PTHR36439:SF1">
    <property type="entry name" value="DUF1697 DOMAIN-CONTAINING PROTEIN"/>
    <property type="match status" value="1"/>
</dbReference>
<reference evidence="1 3" key="2">
    <citation type="submission" date="2016-02" db="EMBL/GenBank/DDBJ databases">
        <title>Complete Genome Sequence of Propionibacterium acidipropionici ATCC 55737.</title>
        <authorList>
            <person name="Luna Flores C.H."/>
            <person name="Nielsen L.K."/>
            <person name="Marcellin E."/>
        </authorList>
    </citation>
    <scope>NUCLEOTIDE SEQUENCE [LARGE SCALE GENOMIC DNA]</scope>
    <source>
        <strain evidence="1 3">ATCC 55737</strain>
    </source>
</reference>
<accession>A0AAC8YF36</accession>
<evidence type="ECO:0000313" key="3">
    <source>
        <dbReference type="Proteomes" id="UP000075221"/>
    </source>
</evidence>
<dbReference type="InterPro" id="IPR012545">
    <property type="entry name" value="DUF1697"/>
</dbReference>
<dbReference type="SUPFAM" id="SSF160379">
    <property type="entry name" value="SP0830-like"/>
    <property type="match status" value="1"/>
</dbReference>
<dbReference type="Pfam" id="PF08002">
    <property type="entry name" value="DUF1697"/>
    <property type="match status" value="1"/>
</dbReference>